<evidence type="ECO:0000256" key="1">
    <source>
        <dbReference type="ARBA" id="ARBA00023180"/>
    </source>
</evidence>
<dbReference type="SUPFAM" id="SSF54452">
    <property type="entry name" value="MHC antigen-recognition domain"/>
    <property type="match status" value="1"/>
</dbReference>
<proteinExistence type="predicted"/>
<dbReference type="EMBL" id="DQ069768">
    <property type="protein sequence ID" value="AAY87101.1"/>
    <property type="molecule type" value="Genomic_DNA"/>
</dbReference>
<reference evidence="2" key="1">
    <citation type="submission" date="2005-05" db="EMBL/GenBank/DDBJ databases">
        <title>Genetic Diversity of Major Histocompatibility Complex Class I Haplotypes in Thai Indigenous Chicken.</title>
        <authorList>
            <person name="Boonyanuwat K."/>
            <person name="Thummabutra S."/>
            <person name="Sookmanee N."/>
            <person name="Vatchavulkhu V."/>
            <person name="Siripholvat V."/>
        </authorList>
    </citation>
    <scope>NUCLEOTIDE SEQUENCE</scope>
    <source>
        <strain evidence="2">PHD13</strain>
    </source>
</reference>
<gene>
    <name evidence="2" type="primary">B-FI</name>
</gene>
<protein>
    <submittedName>
        <fullName evidence="2">MHC class I antigen</fullName>
    </submittedName>
</protein>
<sequence length="59" mass="7069">VDGELFHYNKHRSDGLCPAPEWIAPNTDQQYWDREHADTYRAGADNREHRAVLQRRYNQ</sequence>
<name>Q4JM73_CHICK</name>
<dbReference type="InterPro" id="IPR011162">
    <property type="entry name" value="MHC_I/II-like_Ag-recog"/>
</dbReference>
<feature type="non-terminal residue" evidence="2">
    <location>
        <position position="1"/>
    </location>
</feature>
<organism evidence="2">
    <name type="scientific">Gallus gallus</name>
    <name type="common">Chicken</name>
    <dbReference type="NCBI Taxonomy" id="9031"/>
    <lineage>
        <taxon>Eukaryota</taxon>
        <taxon>Metazoa</taxon>
        <taxon>Chordata</taxon>
        <taxon>Craniata</taxon>
        <taxon>Vertebrata</taxon>
        <taxon>Euteleostomi</taxon>
        <taxon>Archelosauria</taxon>
        <taxon>Archosauria</taxon>
        <taxon>Dinosauria</taxon>
        <taxon>Saurischia</taxon>
        <taxon>Theropoda</taxon>
        <taxon>Coelurosauria</taxon>
        <taxon>Aves</taxon>
        <taxon>Neognathae</taxon>
        <taxon>Galloanserae</taxon>
        <taxon>Galliformes</taxon>
        <taxon>Phasianidae</taxon>
        <taxon>Phasianinae</taxon>
        <taxon>Gallus</taxon>
    </lineage>
</organism>
<evidence type="ECO:0000313" key="2">
    <source>
        <dbReference type="EMBL" id="AAY87101.1"/>
    </source>
</evidence>
<accession>Q4JM73</accession>
<keyword evidence="1" id="KW-0325">Glycoprotein</keyword>
<feature type="non-terminal residue" evidence="2">
    <location>
        <position position="59"/>
    </location>
</feature>
<dbReference type="AlphaFoldDB" id="Q4JM73"/>